<dbReference type="OrthoDB" id="9983560at2759"/>
<dbReference type="Proteomes" id="UP000663193">
    <property type="component" value="Chromosome 2"/>
</dbReference>
<dbReference type="Gene3D" id="3.30.465.10">
    <property type="match status" value="2"/>
</dbReference>
<dbReference type="VEuPathDB" id="FungiDB:JI435_025150"/>
<dbReference type="SUPFAM" id="SSF56176">
    <property type="entry name" value="FAD-binding/transporter-associated domain-like"/>
    <property type="match status" value="1"/>
</dbReference>
<dbReference type="PROSITE" id="PS51387">
    <property type="entry name" value="FAD_PCMH"/>
    <property type="match status" value="1"/>
</dbReference>
<evidence type="ECO:0000313" key="5">
    <source>
        <dbReference type="EMBL" id="QRC92400.1"/>
    </source>
</evidence>
<protein>
    <recommendedName>
        <fullName evidence="4">FAD-binding PCMH-type domain-containing protein</fullName>
    </recommendedName>
</protein>
<dbReference type="GO" id="GO:0016491">
    <property type="term" value="F:oxidoreductase activity"/>
    <property type="evidence" value="ECO:0007669"/>
    <property type="project" value="UniProtKB-KW"/>
</dbReference>
<feature type="domain" description="FAD-binding PCMH-type" evidence="4">
    <location>
        <begin position="113"/>
        <end position="292"/>
    </location>
</feature>
<evidence type="ECO:0000259" key="4">
    <source>
        <dbReference type="PROSITE" id="PS51387"/>
    </source>
</evidence>
<evidence type="ECO:0000256" key="3">
    <source>
        <dbReference type="SAM" id="SignalP"/>
    </source>
</evidence>
<dbReference type="InterPro" id="IPR016169">
    <property type="entry name" value="FAD-bd_PCMH_sub2"/>
</dbReference>
<reference evidence="6" key="1">
    <citation type="journal article" date="2021" name="BMC Genomics">
        <title>Chromosome-level genome assembly and manually-curated proteome of model necrotroph Parastagonospora nodorum Sn15 reveals a genome-wide trove of candidate effector homologs, and redundancy of virulence-related functions within an accessory chromosome.</title>
        <authorList>
            <person name="Bertazzoni S."/>
            <person name="Jones D.A.B."/>
            <person name="Phan H.T."/>
            <person name="Tan K.-C."/>
            <person name="Hane J.K."/>
        </authorList>
    </citation>
    <scope>NUCLEOTIDE SEQUENCE [LARGE SCALE GENOMIC DNA]</scope>
    <source>
        <strain evidence="6">SN15 / ATCC MYA-4574 / FGSC 10173)</strain>
    </source>
</reference>
<dbReference type="InterPro" id="IPR006094">
    <property type="entry name" value="Oxid_FAD_bind_N"/>
</dbReference>
<dbReference type="OMA" id="TAQYGGW"/>
<dbReference type="Pfam" id="PF01565">
    <property type="entry name" value="FAD_binding_4"/>
    <property type="match status" value="1"/>
</dbReference>
<accession>A0A7U2HUJ6</accession>
<dbReference type="PANTHER" id="PTHR13878">
    <property type="entry name" value="GULONOLACTONE OXIDASE"/>
    <property type="match status" value="1"/>
</dbReference>
<dbReference type="PANTHER" id="PTHR13878:SF91">
    <property type="entry name" value="FAD BINDING DOMAIN PROTEIN (AFU_ORTHOLOGUE AFUA_6G12070)-RELATED"/>
    <property type="match status" value="1"/>
</dbReference>
<dbReference type="AlphaFoldDB" id="A0A7U2HUJ6"/>
<feature type="chain" id="PRO_5030852320" description="FAD-binding PCMH-type domain-containing protein" evidence="3">
    <location>
        <begin position="19"/>
        <end position="564"/>
    </location>
</feature>
<dbReference type="Pfam" id="PF08031">
    <property type="entry name" value="BBE"/>
    <property type="match status" value="1"/>
</dbReference>
<evidence type="ECO:0000313" key="6">
    <source>
        <dbReference type="Proteomes" id="UP000663193"/>
    </source>
</evidence>
<keyword evidence="2" id="KW-0560">Oxidoreductase</keyword>
<comment type="similarity">
    <text evidence="1">Belongs to the oxygen-dependent FAD-linked oxidoreductase family.</text>
</comment>
<gene>
    <name evidence="5" type="ORF">JI435_025150</name>
</gene>
<keyword evidence="3" id="KW-0732">Signal</keyword>
<keyword evidence="6" id="KW-1185">Reference proteome</keyword>
<evidence type="ECO:0000256" key="1">
    <source>
        <dbReference type="ARBA" id="ARBA00005466"/>
    </source>
</evidence>
<dbReference type="InterPro" id="IPR012951">
    <property type="entry name" value="BBE"/>
</dbReference>
<dbReference type="EMBL" id="CP069024">
    <property type="protein sequence ID" value="QRC92400.1"/>
    <property type="molecule type" value="Genomic_DNA"/>
</dbReference>
<dbReference type="InterPro" id="IPR016166">
    <property type="entry name" value="FAD-bd_PCMH"/>
</dbReference>
<organism evidence="5 6">
    <name type="scientific">Phaeosphaeria nodorum (strain SN15 / ATCC MYA-4574 / FGSC 10173)</name>
    <name type="common">Glume blotch fungus</name>
    <name type="synonym">Parastagonospora nodorum</name>
    <dbReference type="NCBI Taxonomy" id="321614"/>
    <lineage>
        <taxon>Eukaryota</taxon>
        <taxon>Fungi</taxon>
        <taxon>Dikarya</taxon>
        <taxon>Ascomycota</taxon>
        <taxon>Pezizomycotina</taxon>
        <taxon>Dothideomycetes</taxon>
        <taxon>Pleosporomycetidae</taxon>
        <taxon>Pleosporales</taxon>
        <taxon>Pleosporineae</taxon>
        <taxon>Phaeosphaeriaceae</taxon>
        <taxon>Parastagonospora</taxon>
    </lineage>
</organism>
<sequence length="564" mass="61275">MHFTVVTAALLSAILVNGHNSSGQCKTFPGDKTWPSVADWAAFNRTVGGRLIATVPLGAPCHGSTFNNATCENLKSQWQAEQIHYESSSSVMAPFFANRSCDPFQPKDRPCELGNYVRYAVDASGPADVQKTIAFAAQKNIRLVVRNTGHDYLGRSTGAGSLAVWTHHLKDITHIPAYKGSGYSGAAFKFGAGVQGFEAMAASRDKKLVVVGGECPTVGIAGGYAQGGGHSALSTSFGLAADNVLNWEVVTANGKLVNANAQENSDLYWALNGGGGSTFGVVVSMTMKAHQEPKVFGGATLSFFTTENPQETFYDGIQAFHEELPAMVDAGSMVVHYFTSSFFMISPLSAYNRTAAEVRTILAPFAARLDKLGIKYTATYSEFNTYYEHFDKYFGPLPLGNIQIGIAQYGTRLIPRSVVKTIPDTWRAIVEKGVTWIGVGTNVKSFGSQQTTSVHPAWRDTIVHATLTLPWSFTAPWADAFETQEKMTKEIMPLVEAATPGSGSYVNEADFRQPNFQTTFWGDNYRKLSSIKKKWDSSDMFYATVGVGSEAWNVRNDGRLCRST</sequence>
<dbReference type="GO" id="GO:0071949">
    <property type="term" value="F:FAD binding"/>
    <property type="evidence" value="ECO:0007669"/>
    <property type="project" value="InterPro"/>
</dbReference>
<feature type="signal peptide" evidence="3">
    <location>
        <begin position="1"/>
        <end position="18"/>
    </location>
</feature>
<evidence type="ECO:0000256" key="2">
    <source>
        <dbReference type="ARBA" id="ARBA00023002"/>
    </source>
</evidence>
<dbReference type="InterPro" id="IPR050432">
    <property type="entry name" value="FAD-linked_Oxidoreductases_BP"/>
</dbReference>
<name>A0A7U2HUJ6_PHANO</name>
<dbReference type="InterPro" id="IPR036318">
    <property type="entry name" value="FAD-bd_PCMH-like_sf"/>
</dbReference>
<proteinExistence type="inferred from homology"/>